<feature type="compositionally biased region" description="Acidic residues" evidence="1">
    <location>
        <begin position="73"/>
        <end position="84"/>
    </location>
</feature>
<evidence type="ECO:0000313" key="2">
    <source>
        <dbReference type="EMBL" id="WNF31636.1"/>
    </source>
</evidence>
<evidence type="ECO:0000313" key="3">
    <source>
        <dbReference type="Proteomes" id="UP001303701"/>
    </source>
</evidence>
<proteinExistence type="predicted"/>
<dbReference type="RefSeq" id="WP_311066167.1">
    <property type="nucleotide sequence ID" value="NZ_CP134501.1"/>
</dbReference>
<protein>
    <submittedName>
        <fullName evidence="2">Uncharacterized protein</fullName>
    </submittedName>
</protein>
<accession>A0ABY9WE53</accession>
<dbReference type="EMBL" id="CP134501">
    <property type="protein sequence ID" value="WNF31636.1"/>
    <property type="molecule type" value="Genomic_DNA"/>
</dbReference>
<feature type="region of interest" description="Disordered" evidence="1">
    <location>
        <begin position="65"/>
        <end position="84"/>
    </location>
</feature>
<sequence length="84" mass="9540">MIEKKLKKPISKIDFENMKMEDLAVMLWAGLVHEDESLTPEKVMDLVDEYSNLQKVTEAMSQAFQASMGNDSEANDGENEETKN</sequence>
<evidence type="ECO:0000256" key="1">
    <source>
        <dbReference type="SAM" id="MobiDB-lite"/>
    </source>
</evidence>
<keyword evidence="3" id="KW-1185">Reference proteome</keyword>
<dbReference type="Proteomes" id="UP001303701">
    <property type="component" value="Chromosome"/>
</dbReference>
<reference evidence="2 3" key="1">
    <citation type="submission" date="2023-09" db="EMBL/GenBank/DDBJ databases">
        <title>Different Types of Thermotolerant Ring-Cleaving Dioxygenases derived from Aeribacillus composti HB-1 applied for multiple aromatic hydrocarbons removal.</title>
        <authorList>
            <person name="Cao L."/>
            <person name="Li M."/>
            <person name="Ma T."/>
        </authorList>
    </citation>
    <scope>NUCLEOTIDE SEQUENCE [LARGE SCALE GENOMIC DNA]</scope>
    <source>
        <strain evidence="2 3">HB-1</strain>
    </source>
</reference>
<name>A0ABY9WE53_9BACI</name>
<dbReference type="GeneID" id="301126299"/>
<organism evidence="2 3">
    <name type="scientific">Aeribacillus composti</name>
    <dbReference type="NCBI Taxonomy" id="1868734"/>
    <lineage>
        <taxon>Bacteria</taxon>
        <taxon>Bacillati</taxon>
        <taxon>Bacillota</taxon>
        <taxon>Bacilli</taxon>
        <taxon>Bacillales</taxon>
        <taxon>Bacillaceae</taxon>
        <taxon>Aeribacillus</taxon>
    </lineage>
</organism>
<gene>
    <name evidence="2" type="ORF">RI196_09965</name>
</gene>